<evidence type="ECO:0000313" key="2">
    <source>
        <dbReference type="EMBL" id="MBC5737614.1"/>
    </source>
</evidence>
<feature type="transmembrane region" description="Helical" evidence="1">
    <location>
        <begin position="14"/>
        <end position="43"/>
    </location>
</feature>
<protein>
    <submittedName>
        <fullName evidence="2">4Fe-4S binding protein</fullName>
    </submittedName>
</protein>
<proteinExistence type="predicted"/>
<organism evidence="2 3">
    <name type="scientific">Lawsonibacter faecis</name>
    <dbReference type="NCBI Taxonomy" id="2763052"/>
    <lineage>
        <taxon>Bacteria</taxon>
        <taxon>Bacillati</taxon>
        <taxon>Bacillota</taxon>
        <taxon>Clostridia</taxon>
        <taxon>Eubacteriales</taxon>
        <taxon>Oscillospiraceae</taxon>
        <taxon>Lawsonibacter</taxon>
    </lineage>
</organism>
<keyword evidence="1" id="KW-0812">Transmembrane</keyword>
<evidence type="ECO:0000256" key="1">
    <source>
        <dbReference type="SAM" id="Phobius"/>
    </source>
</evidence>
<dbReference type="Proteomes" id="UP000607645">
    <property type="component" value="Unassembled WGS sequence"/>
</dbReference>
<feature type="transmembrane region" description="Helical" evidence="1">
    <location>
        <begin position="137"/>
        <end position="163"/>
    </location>
</feature>
<dbReference type="AlphaFoldDB" id="A0A8J6MDF3"/>
<gene>
    <name evidence="2" type="ORF">H8S62_11425</name>
</gene>
<name>A0A8J6MDF3_9FIRM</name>
<sequence length="209" mass="23720">MKKRWYDYLWVAELLYLALGLCNILFAWLGMLFFAIPLLVAVIGGSKAYCNRFCGRGQLLGLLGGRLKLSRNVPPPRFLRSRWFRYGFLAFFMTMFALMVFSTYQVFTGAPLRQTVTLLWVFKLPWQWARVDMAAPWAAQFAFGFFGVMLTSTVLGLTTMVLFRPRSWCVYCPMGTMTQGICRLKQGKGCAGCGRTGEENCGAFKNIGQ</sequence>
<reference evidence="2" key="1">
    <citation type="submission" date="2020-08" db="EMBL/GenBank/DDBJ databases">
        <title>Genome public.</title>
        <authorList>
            <person name="Liu C."/>
            <person name="Sun Q."/>
        </authorList>
    </citation>
    <scope>NUCLEOTIDE SEQUENCE</scope>
    <source>
        <strain evidence="2">NSJ-52</strain>
    </source>
</reference>
<dbReference type="RefSeq" id="WP_186919423.1">
    <property type="nucleotide sequence ID" value="NZ_JACOPQ010000008.1"/>
</dbReference>
<keyword evidence="1" id="KW-1133">Transmembrane helix</keyword>
<evidence type="ECO:0000313" key="3">
    <source>
        <dbReference type="Proteomes" id="UP000607645"/>
    </source>
</evidence>
<feature type="transmembrane region" description="Helical" evidence="1">
    <location>
        <begin position="86"/>
        <end position="107"/>
    </location>
</feature>
<comment type="caution">
    <text evidence="2">The sequence shown here is derived from an EMBL/GenBank/DDBJ whole genome shotgun (WGS) entry which is preliminary data.</text>
</comment>
<dbReference type="EMBL" id="JACOPQ010000008">
    <property type="protein sequence ID" value="MBC5737614.1"/>
    <property type="molecule type" value="Genomic_DNA"/>
</dbReference>
<accession>A0A8J6MDF3</accession>
<keyword evidence="1" id="KW-0472">Membrane</keyword>
<keyword evidence="3" id="KW-1185">Reference proteome</keyword>